<protein>
    <submittedName>
        <fullName evidence="1">Group-specific protein</fullName>
    </submittedName>
</protein>
<organism evidence="1 2">
    <name type="scientific">Mesobacillus selenatarsenatis</name>
    <dbReference type="NCBI Taxonomy" id="388741"/>
    <lineage>
        <taxon>Bacteria</taxon>
        <taxon>Bacillati</taxon>
        <taxon>Bacillota</taxon>
        <taxon>Bacilli</taxon>
        <taxon>Bacillales</taxon>
        <taxon>Bacillaceae</taxon>
        <taxon>Mesobacillus</taxon>
    </lineage>
</organism>
<dbReference type="EMBL" id="JAAVUM010000001">
    <property type="protein sequence ID" value="NKE04076.1"/>
    <property type="molecule type" value="Genomic_DNA"/>
</dbReference>
<name>A0A846TQA7_9BACI</name>
<reference evidence="1 2" key="1">
    <citation type="submission" date="2020-03" db="EMBL/GenBank/DDBJ databases">
        <authorList>
            <person name="Sun Q."/>
        </authorList>
    </citation>
    <scope>NUCLEOTIDE SEQUENCE [LARGE SCALE GENOMIC DNA]</scope>
    <source>
        <strain evidence="1 2">KACC 21451</strain>
    </source>
</reference>
<dbReference type="Proteomes" id="UP000587942">
    <property type="component" value="Unassembled WGS sequence"/>
</dbReference>
<dbReference type="SUPFAM" id="SSF52309">
    <property type="entry name" value="N-(deoxy)ribosyltransferase-like"/>
    <property type="match status" value="1"/>
</dbReference>
<gene>
    <name evidence="1" type="ORF">GWK17_01070</name>
</gene>
<evidence type="ECO:0000313" key="2">
    <source>
        <dbReference type="Proteomes" id="UP000587942"/>
    </source>
</evidence>
<sequence>MNKFYVASSFRNMDAVMYVSKQLVHQGYMYTYDWTKNVKAREGNTLLLEDLKVIGQHEKNAVKESDFIVVILPGGKGTHIELGIALGLGNKIFLYSSDRAIDHVETTSTFYHLPEVEKCYGTLDELVDKIITQLPINHEV</sequence>
<dbReference type="Gene3D" id="3.40.50.450">
    <property type="match status" value="1"/>
</dbReference>
<dbReference type="RefSeq" id="WP_167830599.1">
    <property type="nucleotide sequence ID" value="NZ_JAAVUM010000001.1"/>
</dbReference>
<proteinExistence type="predicted"/>
<accession>A0A846TQA7</accession>
<dbReference type="AlphaFoldDB" id="A0A846TQA7"/>
<comment type="caution">
    <text evidence="1">The sequence shown here is derived from an EMBL/GenBank/DDBJ whole genome shotgun (WGS) entry which is preliminary data.</text>
</comment>
<evidence type="ECO:0000313" key="1">
    <source>
        <dbReference type="EMBL" id="NKE04076.1"/>
    </source>
</evidence>